<evidence type="ECO:0000313" key="2">
    <source>
        <dbReference type="EMBL" id="KAF8906562.1"/>
    </source>
</evidence>
<proteinExistence type="predicted"/>
<dbReference type="Proteomes" id="UP000724874">
    <property type="component" value="Unassembled WGS sequence"/>
</dbReference>
<evidence type="ECO:0000256" key="1">
    <source>
        <dbReference type="SAM" id="MobiDB-lite"/>
    </source>
</evidence>
<dbReference type="AlphaFoldDB" id="A0A9P5TQ36"/>
<gene>
    <name evidence="2" type="ORF">CPB84DRAFT_1959979</name>
</gene>
<feature type="compositionally biased region" description="Polar residues" evidence="1">
    <location>
        <begin position="31"/>
        <end position="49"/>
    </location>
</feature>
<feature type="compositionally biased region" description="Polar residues" evidence="1">
    <location>
        <begin position="1"/>
        <end position="13"/>
    </location>
</feature>
<feature type="compositionally biased region" description="Polar residues" evidence="1">
    <location>
        <begin position="82"/>
        <end position="97"/>
    </location>
</feature>
<accession>A0A9P5TQ36</accession>
<keyword evidence="3" id="KW-1185">Reference proteome</keyword>
<feature type="region of interest" description="Disordered" evidence="1">
    <location>
        <begin position="1"/>
        <end position="97"/>
    </location>
</feature>
<feature type="region of interest" description="Disordered" evidence="1">
    <location>
        <begin position="351"/>
        <end position="374"/>
    </location>
</feature>
<feature type="region of interest" description="Disordered" evidence="1">
    <location>
        <begin position="450"/>
        <end position="477"/>
    </location>
</feature>
<dbReference type="OrthoDB" id="3060221at2759"/>
<reference evidence="2" key="1">
    <citation type="submission" date="2020-11" db="EMBL/GenBank/DDBJ databases">
        <authorList>
            <consortium name="DOE Joint Genome Institute"/>
            <person name="Ahrendt S."/>
            <person name="Riley R."/>
            <person name="Andreopoulos W."/>
            <person name="LaButti K."/>
            <person name="Pangilinan J."/>
            <person name="Ruiz-duenas F.J."/>
            <person name="Barrasa J.M."/>
            <person name="Sanchez-Garcia M."/>
            <person name="Camarero S."/>
            <person name="Miyauchi S."/>
            <person name="Serrano A."/>
            <person name="Linde D."/>
            <person name="Babiker R."/>
            <person name="Drula E."/>
            <person name="Ayuso-Fernandez I."/>
            <person name="Pacheco R."/>
            <person name="Padilla G."/>
            <person name="Ferreira P."/>
            <person name="Barriuso J."/>
            <person name="Kellner H."/>
            <person name="Castanera R."/>
            <person name="Alfaro M."/>
            <person name="Ramirez L."/>
            <person name="Pisabarro A.G."/>
            <person name="Kuo A."/>
            <person name="Tritt A."/>
            <person name="Lipzen A."/>
            <person name="He G."/>
            <person name="Yan M."/>
            <person name="Ng V."/>
            <person name="Cullen D."/>
            <person name="Martin F."/>
            <person name="Rosso M.-N."/>
            <person name="Henrissat B."/>
            <person name="Hibbett D."/>
            <person name="Martinez A.T."/>
            <person name="Grigoriev I.V."/>
        </authorList>
    </citation>
    <scope>NUCLEOTIDE SEQUENCE</scope>
    <source>
        <strain evidence="2">AH 44721</strain>
    </source>
</reference>
<dbReference type="EMBL" id="JADNYJ010000018">
    <property type="protein sequence ID" value="KAF8906562.1"/>
    <property type="molecule type" value="Genomic_DNA"/>
</dbReference>
<evidence type="ECO:0000313" key="3">
    <source>
        <dbReference type="Proteomes" id="UP000724874"/>
    </source>
</evidence>
<sequence>MTANKRVAESSSDPYKRRRIDTNARFDNMVDTMSTLHSYPQVHSRQSSNRKTPHRPTRPDHTPHKHPTRSAGSDFSSEKTTRSSSVEKCPSRDSTLSKSLPNWLEKTFMSLARKHPLRLLLPLDMRSPPEENTSNHQPSDPEAVTMSEENLFAYSMPVREPSPHHSPKTFASSSAADPYLISLLGSSVESATAFSAHSLETCSSPTFYADSHADLNSHLFKPHIFDNSSESDHFADVLNTSENVGDITDETAPDSFPPDLVRSSLFSDIYSTPGPGYYISHPMAHFVSPVEDPMSLDRRLGLEIREDELDFQWKTFDRKHIVVPSLARTPTKVKPLRRSINIRGAEPAKITGSTYVAEPPPSPSPFRFSPPLERGTQIQRPDISKVLEHEQRALHISLQPAYGVSASQQIEPTSPRTPIFQHSRSLSGHIDDVELTNTPDNTFLYAYDEGEHEHSQASNDTIESWGNDVRNTWAKES</sequence>
<comment type="caution">
    <text evidence="2">The sequence shown here is derived from an EMBL/GenBank/DDBJ whole genome shotgun (WGS) entry which is preliminary data.</text>
</comment>
<protein>
    <submittedName>
        <fullName evidence="2">Uncharacterized protein</fullName>
    </submittedName>
</protein>
<organism evidence="2 3">
    <name type="scientific">Gymnopilus junonius</name>
    <name type="common">Spectacular rustgill mushroom</name>
    <name type="synonym">Gymnopilus spectabilis subsp. junonius</name>
    <dbReference type="NCBI Taxonomy" id="109634"/>
    <lineage>
        <taxon>Eukaryota</taxon>
        <taxon>Fungi</taxon>
        <taxon>Dikarya</taxon>
        <taxon>Basidiomycota</taxon>
        <taxon>Agaricomycotina</taxon>
        <taxon>Agaricomycetes</taxon>
        <taxon>Agaricomycetidae</taxon>
        <taxon>Agaricales</taxon>
        <taxon>Agaricineae</taxon>
        <taxon>Hymenogastraceae</taxon>
        <taxon>Gymnopilus</taxon>
    </lineage>
</organism>
<name>A0A9P5TQ36_GYMJU</name>